<dbReference type="InterPro" id="IPR002734">
    <property type="entry name" value="RibDG_C"/>
</dbReference>
<proteinExistence type="predicted"/>
<dbReference type="Proteomes" id="UP000675781">
    <property type="component" value="Unassembled WGS sequence"/>
</dbReference>
<evidence type="ECO:0000259" key="1">
    <source>
        <dbReference type="Pfam" id="PF01872"/>
    </source>
</evidence>
<comment type="caution">
    <text evidence="2">The sequence shown here is derived from an EMBL/GenBank/DDBJ whole genome shotgun (WGS) entry which is preliminary data.</text>
</comment>
<dbReference type="Gene3D" id="3.40.430.10">
    <property type="entry name" value="Dihydrofolate Reductase, subunit A"/>
    <property type="match status" value="1"/>
</dbReference>
<evidence type="ECO:0000313" key="3">
    <source>
        <dbReference type="Proteomes" id="UP000675781"/>
    </source>
</evidence>
<feature type="domain" description="Bacterial bifunctional deaminase-reductase C-terminal" evidence="1">
    <location>
        <begin position="2"/>
        <end position="182"/>
    </location>
</feature>
<dbReference type="PANTHER" id="PTHR38011">
    <property type="entry name" value="DIHYDROFOLATE REDUCTASE FAMILY PROTEIN (AFU_ORTHOLOGUE AFUA_8G06820)"/>
    <property type="match status" value="1"/>
</dbReference>
<reference evidence="2" key="1">
    <citation type="submission" date="2021-04" db="EMBL/GenBank/DDBJ databases">
        <title>Genome based classification of Actinospica acidithermotolerans sp. nov., an actinobacterium isolated from an Indonesian hot spring.</title>
        <authorList>
            <person name="Kusuma A.B."/>
            <person name="Putra K.E."/>
            <person name="Nafisah S."/>
            <person name="Loh J."/>
            <person name="Nouioui I."/>
            <person name="Goodfellow M."/>
        </authorList>
    </citation>
    <scope>NUCLEOTIDE SEQUENCE</scope>
    <source>
        <strain evidence="2">CSCA 57</strain>
    </source>
</reference>
<dbReference type="PANTHER" id="PTHR38011:SF11">
    <property type="entry name" value="2,5-DIAMINO-6-RIBOSYLAMINO-4(3H)-PYRIMIDINONE 5'-PHOSPHATE REDUCTASE"/>
    <property type="match status" value="1"/>
</dbReference>
<evidence type="ECO:0000313" key="2">
    <source>
        <dbReference type="EMBL" id="MBR7838217.1"/>
    </source>
</evidence>
<dbReference type="EMBL" id="JAGSOG010000268">
    <property type="protein sequence ID" value="MBR7838217.1"/>
    <property type="molecule type" value="Genomic_DNA"/>
</dbReference>
<dbReference type="Pfam" id="PF01872">
    <property type="entry name" value="RibD_C"/>
    <property type="match status" value="1"/>
</dbReference>
<dbReference type="RefSeq" id="WP_212532678.1">
    <property type="nucleotide sequence ID" value="NZ_JAGSOG010000268.1"/>
</dbReference>
<dbReference type="AlphaFoldDB" id="A0A941EU89"/>
<gene>
    <name evidence="2" type="ORF">KDL01_33405</name>
</gene>
<protein>
    <submittedName>
        <fullName evidence="2">Dihydrofolate reductase family protein</fullName>
    </submittedName>
</protein>
<dbReference type="InterPro" id="IPR050765">
    <property type="entry name" value="Riboflavin_Biosynth_HTPR"/>
</dbReference>
<keyword evidence="3" id="KW-1185">Reference proteome</keyword>
<dbReference type="InterPro" id="IPR024072">
    <property type="entry name" value="DHFR-like_dom_sf"/>
</dbReference>
<name>A0A941EU89_9ACTN</name>
<sequence>MRTLISTAFISLDGVVEAPGGEPGYRNSGWTFKEVEFVPEAYAIKGQEQEESTALMMGRVSYEIFSPVWPGMQEFARYKTLPKYIVSTTLQDTDLVSDWGESTILRSLDDVAALKRTEGGPIIVHGSVELNHALADAGLIDRYHLLVFPLLLGAGKRLFAPADKDAQKLKLVEYEAYSNGVQKQIFDVVH</sequence>
<dbReference type="SUPFAM" id="SSF53597">
    <property type="entry name" value="Dihydrofolate reductase-like"/>
    <property type="match status" value="1"/>
</dbReference>
<dbReference type="GO" id="GO:0009231">
    <property type="term" value="P:riboflavin biosynthetic process"/>
    <property type="evidence" value="ECO:0007669"/>
    <property type="project" value="InterPro"/>
</dbReference>
<dbReference type="GO" id="GO:0008703">
    <property type="term" value="F:5-amino-6-(5-phosphoribosylamino)uracil reductase activity"/>
    <property type="evidence" value="ECO:0007669"/>
    <property type="project" value="InterPro"/>
</dbReference>
<accession>A0A941EU89</accession>
<organism evidence="2 3">
    <name type="scientific">Actinospica durhamensis</name>
    <dbReference type="NCBI Taxonomy" id="1508375"/>
    <lineage>
        <taxon>Bacteria</taxon>
        <taxon>Bacillati</taxon>
        <taxon>Actinomycetota</taxon>
        <taxon>Actinomycetes</taxon>
        <taxon>Catenulisporales</taxon>
        <taxon>Actinospicaceae</taxon>
        <taxon>Actinospica</taxon>
    </lineage>
</organism>